<dbReference type="AlphaFoldDB" id="A0A0F8XMS7"/>
<dbReference type="NCBIfam" id="TIGR04387">
    <property type="entry name" value="capsid_maj_N4"/>
    <property type="match status" value="1"/>
</dbReference>
<comment type="caution">
    <text evidence="1">The sequence shown here is derived from an EMBL/GenBank/DDBJ whole genome shotgun (WGS) entry which is preliminary data.</text>
</comment>
<organism evidence="1">
    <name type="scientific">marine sediment metagenome</name>
    <dbReference type="NCBI Taxonomy" id="412755"/>
    <lineage>
        <taxon>unclassified sequences</taxon>
        <taxon>metagenomes</taxon>
        <taxon>ecological metagenomes</taxon>
    </lineage>
</organism>
<evidence type="ECO:0008006" key="2">
    <source>
        <dbReference type="Google" id="ProtNLM"/>
    </source>
</evidence>
<name>A0A0F8XMS7_9ZZZZ</name>
<accession>A0A0F8XMS7</accession>
<proteinExistence type="predicted"/>
<sequence length="354" mass="38157">TVTMTSIADLTGLVKTYYDRMLLETLDPETKFYQFGVKKPLPHGEGNAVTWNRPRRLGYGQKLTAGIRPSANELSTVRCSALIEVYGGYTLIEDLVQATAIVDPLEIATQELGKQAAETVDKATMQAILMHDDAVAGTSSVHVIKSSSTGIYVSTNAFIANTLDDTLIAVSDIRYCTTELRRRRVPTVDGQNYVGIMHPAVAGDMRSDATWQNWHQYTTPEYLYRGEIGRVEGVRFVETDLTPISAASTWDVAEAASGINTALAYGTVIFGRGFYGVTELDGGVHTYLVTGASKSDPLNQAATYGWKAFYTAKVLNVSCGLTLWNGSGDIMSGASTASSREAAGCNFVAIPTAT</sequence>
<feature type="non-terminal residue" evidence="1">
    <location>
        <position position="1"/>
    </location>
</feature>
<dbReference type="EMBL" id="LAZR01058261">
    <property type="protein sequence ID" value="KKK70283.1"/>
    <property type="molecule type" value="Genomic_DNA"/>
</dbReference>
<protein>
    <recommendedName>
        <fullName evidence="2">N4-gp56 family major capsid protein</fullName>
    </recommendedName>
</protein>
<reference evidence="1" key="1">
    <citation type="journal article" date="2015" name="Nature">
        <title>Complex archaea that bridge the gap between prokaryotes and eukaryotes.</title>
        <authorList>
            <person name="Spang A."/>
            <person name="Saw J.H."/>
            <person name="Jorgensen S.L."/>
            <person name="Zaremba-Niedzwiedzka K."/>
            <person name="Martijn J."/>
            <person name="Lind A.E."/>
            <person name="van Eijk R."/>
            <person name="Schleper C."/>
            <person name="Guy L."/>
            <person name="Ettema T.J."/>
        </authorList>
    </citation>
    <scope>NUCLEOTIDE SEQUENCE</scope>
</reference>
<evidence type="ECO:0000313" key="1">
    <source>
        <dbReference type="EMBL" id="KKK70283.1"/>
    </source>
</evidence>
<gene>
    <name evidence="1" type="ORF">LCGC14_2925550</name>
</gene>